<evidence type="ECO:0000256" key="1">
    <source>
        <dbReference type="ARBA" id="ARBA00022801"/>
    </source>
</evidence>
<evidence type="ECO:0000259" key="2">
    <source>
        <dbReference type="Pfam" id="PF01979"/>
    </source>
</evidence>
<dbReference type="Gene3D" id="3.20.20.140">
    <property type="entry name" value="Metal-dependent hydrolases"/>
    <property type="match status" value="1"/>
</dbReference>
<dbReference type="InterPro" id="IPR011059">
    <property type="entry name" value="Metal-dep_hydrolase_composite"/>
</dbReference>
<comment type="caution">
    <text evidence="3">The sequence shown here is derived from an EMBL/GenBank/DDBJ whole genome shotgun (WGS) entry which is preliminary data.</text>
</comment>
<dbReference type="InterPro" id="IPR032466">
    <property type="entry name" value="Metal_Hydrolase"/>
</dbReference>
<dbReference type="Pfam" id="PF01979">
    <property type="entry name" value="Amidohydro_1"/>
    <property type="match status" value="1"/>
</dbReference>
<dbReference type="EMBL" id="JADFFM010000001">
    <property type="protein sequence ID" value="MBE9666348.1"/>
    <property type="molecule type" value="Genomic_DNA"/>
</dbReference>
<keyword evidence="4" id="KW-1185">Reference proteome</keyword>
<gene>
    <name evidence="3" type="ORF">IRJ18_08255</name>
</gene>
<keyword evidence="1" id="KW-0378">Hydrolase</keyword>
<reference evidence="3 4" key="1">
    <citation type="submission" date="2020-10" db="EMBL/GenBank/DDBJ databases">
        <title>Mucilaginibacter mali sp. nov., isolated from rhizosphere soil of apple orchard.</title>
        <authorList>
            <person name="Lee J.-S."/>
            <person name="Kim H.S."/>
            <person name="Kim J.-S."/>
        </authorList>
    </citation>
    <scope>NUCLEOTIDE SEQUENCE [LARGE SCALE GENOMIC DNA]</scope>
    <source>
        <strain evidence="3 4">KCTC 23157</strain>
    </source>
</reference>
<accession>A0ABR9XG27</accession>
<dbReference type="PANTHER" id="PTHR43794">
    <property type="entry name" value="AMINOHYDROLASE SSNA-RELATED"/>
    <property type="match status" value="1"/>
</dbReference>
<dbReference type="InterPro" id="IPR050287">
    <property type="entry name" value="MTA/SAH_deaminase"/>
</dbReference>
<evidence type="ECO:0000313" key="3">
    <source>
        <dbReference type="EMBL" id="MBE9666348.1"/>
    </source>
</evidence>
<protein>
    <submittedName>
        <fullName evidence="3">Amidohydrolase family protein</fullName>
    </submittedName>
</protein>
<evidence type="ECO:0000313" key="4">
    <source>
        <dbReference type="Proteomes" id="UP000632774"/>
    </source>
</evidence>
<proteinExistence type="predicted"/>
<organism evidence="3 4">
    <name type="scientific">Mucilaginibacter boryungensis</name>
    <dbReference type="NCBI Taxonomy" id="768480"/>
    <lineage>
        <taxon>Bacteria</taxon>
        <taxon>Pseudomonadati</taxon>
        <taxon>Bacteroidota</taxon>
        <taxon>Sphingobacteriia</taxon>
        <taxon>Sphingobacteriales</taxon>
        <taxon>Sphingobacteriaceae</taxon>
        <taxon>Mucilaginibacter</taxon>
    </lineage>
</organism>
<dbReference type="SUPFAM" id="SSF51338">
    <property type="entry name" value="Composite domain of metallo-dependent hydrolases"/>
    <property type="match status" value="1"/>
</dbReference>
<sequence length="380" mass="43077">MILSNVHRVGSNEAGNISISHGLITDTAVHAAHHPKLVFDNAIVFPGLINSHDHLDFNLFPQLGHHIYHNYTEWGNYIHRYYKPEIDAILNIPLALRTAWGVYKNMLCGVTTVVNHGNELELKDVPINVMQNCQSLHSVRFEKHWKRRLNNPLKLTARVAIHTGEGTDEAACDEIEQLIHWNLLHRELIGIHGVAMTPKQARSFKALVWCPQSNYFLLGTTAPVHRLKDYVPIIFGTDSTLTGDWNIWEHIRQARKTTYLSDKELLANLTTNPAKVWGINSGVIAPGNDADLVVARLKNGQSTMNSLFDVDPADILLVMSKGNIRLFDEMLYSQLDSIDKSRYSKIMINKVYKYVYGDLPGLMKQIQAYHHHIQFPVTAS</sequence>
<dbReference type="InterPro" id="IPR006680">
    <property type="entry name" value="Amidohydro-rel"/>
</dbReference>
<dbReference type="SUPFAM" id="SSF51556">
    <property type="entry name" value="Metallo-dependent hydrolases"/>
    <property type="match status" value="1"/>
</dbReference>
<feature type="domain" description="Amidohydrolase-related" evidence="2">
    <location>
        <begin position="158"/>
        <end position="324"/>
    </location>
</feature>
<name>A0ABR9XG27_9SPHI</name>
<dbReference type="RefSeq" id="WP_194105714.1">
    <property type="nucleotide sequence ID" value="NZ_JADFFM010000001.1"/>
</dbReference>
<dbReference type="PANTHER" id="PTHR43794:SF11">
    <property type="entry name" value="AMIDOHYDROLASE-RELATED DOMAIN-CONTAINING PROTEIN"/>
    <property type="match status" value="1"/>
</dbReference>
<dbReference type="Proteomes" id="UP000632774">
    <property type="component" value="Unassembled WGS sequence"/>
</dbReference>